<dbReference type="EMBL" id="JBEPEK010000689">
    <property type="protein sequence ID" value="MER7186931.1"/>
    <property type="molecule type" value="Genomic_DNA"/>
</dbReference>
<feature type="signal peptide" evidence="1">
    <location>
        <begin position="1"/>
        <end position="25"/>
    </location>
</feature>
<gene>
    <name evidence="2" type="ORF">ABT404_47015</name>
</gene>
<evidence type="ECO:0000313" key="3">
    <source>
        <dbReference type="Proteomes" id="UP001474181"/>
    </source>
</evidence>
<protein>
    <recommendedName>
        <fullName evidence="4">Secreted protein</fullName>
    </recommendedName>
</protein>
<organism evidence="2 3">
    <name type="scientific">Streptomyces hyaluromycini</name>
    <dbReference type="NCBI Taxonomy" id="1377993"/>
    <lineage>
        <taxon>Bacteria</taxon>
        <taxon>Bacillati</taxon>
        <taxon>Actinomycetota</taxon>
        <taxon>Actinomycetes</taxon>
        <taxon>Kitasatosporales</taxon>
        <taxon>Streptomycetaceae</taxon>
        <taxon>Streptomyces</taxon>
    </lineage>
</organism>
<sequence>MPKRTRAGALTALAGAALVAGTALAAPAAAAPKAPGFLTAADLPPRAGSSWTAGKVTAGIPDEVRQDTCVGVALGGGQDSWYREFRTDLDTSARQISAELPSVRVAKGRFAKLDEDIVSCADRIEMDDPATQATFQDHGTLPVGDGAHVYALHTVTSWGASDIRLVSIGREGRTVTVVDWGQLGDFADAPVKAFKKTTTTAVNKLH</sequence>
<reference evidence="2 3" key="1">
    <citation type="submission" date="2024-06" db="EMBL/GenBank/DDBJ databases">
        <title>The Natural Products Discovery Center: Release of the First 8490 Sequenced Strains for Exploring Actinobacteria Biosynthetic Diversity.</title>
        <authorList>
            <person name="Kalkreuter E."/>
            <person name="Kautsar S.A."/>
            <person name="Yang D."/>
            <person name="Bader C.D."/>
            <person name="Teijaro C.N."/>
            <person name="Fluegel L."/>
            <person name="Davis C.M."/>
            <person name="Simpson J.R."/>
            <person name="Lauterbach L."/>
            <person name="Steele A.D."/>
            <person name="Gui C."/>
            <person name="Meng S."/>
            <person name="Li G."/>
            <person name="Viehrig K."/>
            <person name="Ye F."/>
            <person name="Su P."/>
            <person name="Kiefer A.F."/>
            <person name="Nichols A."/>
            <person name="Cepeda A.J."/>
            <person name="Yan W."/>
            <person name="Fan B."/>
            <person name="Jiang Y."/>
            <person name="Adhikari A."/>
            <person name="Zheng C.-J."/>
            <person name="Schuster L."/>
            <person name="Cowan T.M."/>
            <person name="Smanski M.J."/>
            <person name="Chevrette M.G."/>
            <person name="De Carvalho L.P.S."/>
            <person name="Shen B."/>
        </authorList>
    </citation>
    <scope>NUCLEOTIDE SEQUENCE [LARGE SCALE GENOMIC DNA]</scope>
    <source>
        <strain evidence="2 3">NPDC000234</strain>
    </source>
</reference>
<feature type="chain" id="PRO_5047536739" description="Secreted protein" evidence="1">
    <location>
        <begin position="26"/>
        <end position="206"/>
    </location>
</feature>
<keyword evidence="3" id="KW-1185">Reference proteome</keyword>
<evidence type="ECO:0000313" key="2">
    <source>
        <dbReference type="EMBL" id="MER7186931.1"/>
    </source>
</evidence>
<dbReference type="Proteomes" id="UP001474181">
    <property type="component" value="Unassembled WGS sequence"/>
</dbReference>
<accession>A0ABV1XD46</accession>
<proteinExistence type="predicted"/>
<evidence type="ECO:0008006" key="4">
    <source>
        <dbReference type="Google" id="ProtNLM"/>
    </source>
</evidence>
<dbReference type="PROSITE" id="PS51318">
    <property type="entry name" value="TAT"/>
    <property type="match status" value="1"/>
</dbReference>
<dbReference type="InterPro" id="IPR006311">
    <property type="entry name" value="TAT_signal"/>
</dbReference>
<dbReference type="RefSeq" id="WP_089104558.1">
    <property type="nucleotide sequence ID" value="NZ_BCFL01000025.1"/>
</dbReference>
<evidence type="ECO:0000256" key="1">
    <source>
        <dbReference type="SAM" id="SignalP"/>
    </source>
</evidence>
<name>A0ABV1XD46_9ACTN</name>
<comment type="caution">
    <text evidence="2">The sequence shown here is derived from an EMBL/GenBank/DDBJ whole genome shotgun (WGS) entry which is preliminary data.</text>
</comment>
<keyword evidence="1" id="KW-0732">Signal</keyword>